<organism evidence="6 7">
    <name type="scientific">Blautia caecimuris</name>
    <dbReference type="NCBI Taxonomy" id="1796615"/>
    <lineage>
        <taxon>Bacteria</taxon>
        <taxon>Bacillati</taxon>
        <taxon>Bacillota</taxon>
        <taxon>Clostridia</taxon>
        <taxon>Lachnospirales</taxon>
        <taxon>Lachnospiraceae</taxon>
        <taxon>Blautia</taxon>
    </lineage>
</organism>
<dbReference type="SUPFAM" id="SSF53822">
    <property type="entry name" value="Periplasmic binding protein-like I"/>
    <property type="match status" value="1"/>
</dbReference>
<evidence type="ECO:0000256" key="4">
    <source>
        <dbReference type="SAM" id="SignalP"/>
    </source>
</evidence>
<sequence>MKKWILALLLFVCLCTGGCGTESVRTDDYEYLIGVSLTNVMEPWLNNLAQVIGSRAETEKNVNLIFRDAAGSTEKQIQDIEALMKCGIDLLIVSPDGSNALNGIMEEVFEEIPIVVVGVEPQTKAYTTVIQADDNGIGKMAGEYILENFYTEGDKIIVFQGVEGSPISEDRLRGFTEAVKKKVKEKDIVYYYGDWFRDVAEARMKDYLVVNGAPDIVFAFNDEMAYGAYIAGEQLRMGNGTKFVGVDGFEGESAGLNLVEKEILDATIQSPDFGSLAYDTAMDILEEKEVQRDITVTPRMITGDKK</sequence>
<protein>
    <submittedName>
        <fullName evidence="6">Simple sugar transport system substrate-binding protein/ribose transport system substrate-binding protein</fullName>
    </submittedName>
</protein>
<dbReference type="RefSeq" id="WP_257464362.1">
    <property type="nucleotide sequence ID" value="NZ_BAABXP010000008.1"/>
</dbReference>
<comment type="subcellular location">
    <subcellularLocation>
        <location evidence="1">Cell envelope</location>
    </subcellularLocation>
</comment>
<feature type="signal peptide" evidence="4">
    <location>
        <begin position="1"/>
        <end position="21"/>
    </location>
</feature>
<evidence type="ECO:0000256" key="1">
    <source>
        <dbReference type="ARBA" id="ARBA00004196"/>
    </source>
</evidence>
<keyword evidence="6" id="KW-0813">Transport</keyword>
<dbReference type="Pfam" id="PF13407">
    <property type="entry name" value="Peripla_BP_4"/>
    <property type="match status" value="1"/>
</dbReference>
<keyword evidence="7" id="KW-1185">Reference proteome</keyword>
<dbReference type="InterPro" id="IPR028082">
    <property type="entry name" value="Peripla_BP_I"/>
</dbReference>
<evidence type="ECO:0000256" key="3">
    <source>
        <dbReference type="ARBA" id="ARBA00022729"/>
    </source>
</evidence>
<comment type="similarity">
    <text evidence="2">Belongs to the bacterial solute-binding protein 2 family.</text>
</comment>
<keyword evidence="6" id="KW-0762">Sugar transport</keyword>
<evidence type="ECO:0000259" key="5">
    <source>
        <dbReference type="Pfam" id="PF13407"/>
    </source>
</evidence>
<name>A0ABV2M3N3_9FIRM</name>
<accession>A0ABV2M3N3</accession>
<dbReference type="PANTHER" id="PTHR46847">
    <property type="entry name" value="D-ALLOSE-BINDING PERIPLASMIC PROTEIN-RELATED"/>
    <property type="match status" value="1"/>
</dbReference>
<feature type="domain" description="Periplasmic binding protein" evidence="5">
    <location>
        <begin position="33"/>
        <end position="288"/>
    </location>
</feature>
<feature type="chain" id="PRO_5045256775" evidence="4">
    <location>
        <begin position="22"/>
        <end position="306"/>
    </location>
</feature>
<evidence type="ECO:0000313" key="7">
    <source>
        <dbReference type="Proteomes" id="UP001549106"/>
    </source>
</evidence>
<comment type="caution">
    <text evidence="6">The sequence shown here is derived from an EMBL/GenBank/DDBJ whole genome shotgun (WGS) entry which is preliminary data.</text>
</comment>
<gene>
    <name evidence="6" type="ORF">ABID24_001278</name>
</gene>
<reference evidence="6 7" key="1">
    <citation type="submission" date="2024-06" db="EMBL/GenBank/DDBJ databases">
        <title>Genomic Encyclopedia of Type Strains, Phase IV (KMG-IV): sequencing the most valuable type-strain genomes for metagenomic binning, comparative biology and taxonomic classification.</title>
        <authorList>
            <person name="Goeker M."/>
        </authorList>
    </citation>
    <scope>NUCLEOTIDE SEQUENCE [LARGE SCALE GENOMIC DNA]</scope>
    <source>
        <strain evidence="6 7">DSM 29492</strain>
    </source>
</reference>
<dbReference type="PANTHER" id="PTHR46847:SF1">
    <property type="entry name" value="D-ALLOSE-BINDING PERIPLASMIC PROTEIN-RELATED"/>
    <property type="match status" value="1"/>
</dbReference>
<evidence type="ECO:0000313" key="6">
    <source>
        <dbReference type="EMBL" id="MET3750043.1"/>
    </source>
</evidence>
<keyword evidence="3 4" id="KW-0732">Signal</keyword>
<dbReference type="EMBL" id="JBEPMJ010000007">
    <property type="protein sequence ID" value="MET3750043.1"/>
    <property type="molecule type" value="Genomic_DNA"/>
</dbReference>
<evidence type="ECO:0000256" key="2">
    <source>
        <dbReference type="ARBA" id="ARBA00007639"/>
    </source>
</evidence>
<proteinExistence type="inferred from homology"/>
<dbReference type="Proteomes" id="UP001549106">
    <property type="component" value="Unassembled WGS sequence"/>
</dbReference>
<dbReference type="Gene3D" id="3.40.50.2300">
    <property type="match status" value="2"/>
</dbReference>
<dbReference type="InterPro" id="IPR025997">
    <property type="entry name" value="SBP_2_dom"/>
</dbReference>